<reference evidence="4" key="1">
    <citation type="submission" date="2022-11" db="UniProtKB">
        <authorList>
            <consortium name="WormBaseParasite"/>
        </authorList>
    </citation>
    <scope>IDENTIFICATION</scope>
</reference>
<dbReference type="AlphaFoldDB" id="A0A914HZF9"/>
<dbReference type="Pfam" id="PF00696">
    <property type="entry name" value="AA_kinase"/>
    <property type="match status" value="1"/>
</dbReference>
<name>A0A914HZF9_GLORO</name>
<evidence type="ECO:0000256" key="1">
    <source>
        <dbReference type="SAM" id="Phobius"/>
    </source>
</evidence>
<evidence type="ECO:0000313" key="4">
    <source>
        <dbReference type="WBParaSite" id="Gr19_v10_g545.t1"/>
    </source>
</evidence>
<evidence type="ECO:0000259" key="2">
    <source>
        <dbReference type="Pfam" id="PF00696"/>
    </source>
</evidence>
<dbReference type="PANTHER" id="PTHR11063">
    <property type="entry name" value="GLUTAMATE SEMIALDEHYDE DEHYDROGENASE"/>
    <property type="match status" value="1"/>
</dbReference>
<dbReference type="Proteomes" id="UP000887572">
    <property type="component" value="Unplaced"/>
</dbReference>
<dbReference type="PANTHER" id="PTHR11063:SF8">
    <property type="entry name" value="DELTA-1-PYRROLINE-5-CARBOXYLATE SYNTHASE"/>
    <property type="match status" value="1"/>
</dbReference>
<keyword evidence="1" id="KW-0472">Membrane</keyword>
<dbReference type="SUPFAM" id="SSF53720">
    <property type="entry name" value="ALDH-like"/>
    <property type="match status" value="2"/>
</dbReference>
<dbReference type="GO" id="GO:0004350">
    <property type="term" value="F:glutamate-5-semialdehyde dehydrogenase activity"/>
    <property type="evidence" value="ECO:0007669"/>
    <property type="project" value="TreeGrafter"/>
</dbReference>
<feature type="transmembrane region" description="Helical" evidence="1">
    <location>
        <begin position="494"/>
        <end position="516"/>
    </location>
</feature>
<dbReference type="Gene3D" id="3.40.1160.10">
    <property type="entry name" value="Acetylglutamate kinase-like"/>
    <property type="match status" value="2"/>
</dbReference>
<proteinExistence type="predicted"/>
<dbReference type="InterPro" id="IPR001048">
    <property type="entry name" value="Asp/Glu/Uridylate_kinase"/>
</dbReference>
<dbReference type="InterPro" id="IPR016162">
    <property type="entry name" value="Ald_DH_N"/>
</dbReference>
<dbReference type="PROSITE" id="PS00902">
    <property type="entry name" value="GLUTAMATE_5_KINASE"/>
    <property type="match status" value="1"/>
</dbReference>
<dbReference type="Gene3D" id="3.40.605.10">
    <property type="entry name" value="Aldehyde Dehydrogenase, Chain A, domain 1"/>
    <property type="match status" value="2"/>
</dbReference>
<keyword evidence="1" id="KW-1133">Transmembrane helix</keyword>
<dbReference type="InterPro" id="IPR036393">
    <property type="entry name" value="AceGlu_kinase-like_sf"/>
</dbReference>
<dbReference type="GO" id="GO:0004349">
    <property type="term" value="F:glutamate 5-kinase activity"/>
    <property type="evidence" value="ECO:0007669"/>
    <property type="project" value="InterPro"/>
</dbReference>
<keyword evidence="1" id="KW-0812">Transmembrane</keyword>
<sequence>MFLGNICRPSIRLPVQACGRLGPMFCNISRYEGPPMAAKDVAAEHFLSRVDNVRNTPTQFADGYRFGLGAEVGISTGRIHARGPVGVDKLGSAVITRDDECGLALGRLASIVGQVENDGRGGRLELTASQNVFELQQTGRQMLMVSSGAVAFGRRKLCQELVPDIDNPQRRHQISDNDSLASRLAGEICADLMIILSNVNGVYTGPPEQEGSLLLHSYCPAKASSVSFGSNSKFGTGGMEAKVQACVKALHHGVATVITNGMQNNVITGVVYGRKIGTMFCNTSRYEGPPIAETAAKESGRLLQSLNNEERAQMVLHMADFLMVREADILEANRLGLHNAKGAELEPALIDRLKLTKAKMFDLHSGLNMIAESAKTLIGRVMKRTKVAENLVLEQTTVPIGTLLVIFESRPDCLPQVAGLSISSGNSLLLKGGRKAEESNKLLHSIVREACHMYIDNKGGMQTRSFCTSTTEKKWRLRMPRPLTRFQRDNIGFLLNYMSLMVAVFIAGGVLVYTVLTSHGSLESKMLQLAETMKNNTVQMKAAMIHRMDELAVRIDHIDYILSGKVRSKTTGDE</sequence>
<keyword evidence="3" id="KW-1185">Reference proteome</keyword>
<accession>A0A914HZF9</accession>
<evidence type="ECO:0000313" key="3">
    <source>
        <dbReference type="Proteomes" id="UP000887572"/>
    </source>
</evidence>
<dbReference type="InterPro" id="IPR016161">
    <property type="entry name" value="Ald_DH/histidinol_DH"/>
</dbReference>
<organism evidence="3 4">
    <name type="scientific">Globodera rostochiensis</name>
    <name type="common">Golden nematode worm</name>
    <name type="synonym">Heterodera rostochiensis</name>
    <dbReference type="NCBI Taxonomy" id="31243"/>
    <lineage>
        <taxon>Eukaryota</taxon>
        <taxon>Metazoa</taxon>
        <taxon>Ecdysozoa</taxon>
        <taxon>Nematoda</taxon>
        <taxon>Chromadorea</taxon>
        <taxon>Rhabditida</taxon>
        <taxon>Tylenchina</taxon>
        <taxon>Tylenchomorpha</taxon>
        <taxon>Tylenchoidea</taxon>
        <taxon>Heteroderidae</taxon>
        <taxon>Heteroderinae</taxon>
        <taxon>Globodera</taxon>
    </lineage>
</organism>
<dbReference type="WBParaSite" id="Gr19_v10_g545.t1">
    <property type="protein sequence ID" value="Gr19_v10_g545.t1"/>
    <property type="gene ID" value="Gr19_v10_g545"/>
</dbReference>
<feature type="domain" description="Aspartate/glutamate/uridylate kinase" evidence="2">
    <location>
        <begin position="174"/>
        <end position="260"/>
    </location>
</feature>
<dbReference type="SUPFAM" id="SSF53633">
    <property type="entry name" value="Carbamate kinase-like"/>
    <property type="match status" value="1"/>
</dbReference>
<protein>
    <submittedName>
        <fullName evidence="4">Aspartate/glutamate/uridylate kinase domain-containing protein</fullName>
    </submittedName>
</protein>
<dbReference type="InterPro" id="IPR019797">
    <property type="entry name" value="Glutamate_5-kinase_CS"/>
</dbReference>